<protein>
    <submittedName>
        <fullName evidence="2">Uncharacterized protein</fullName>
    </submittedName>
</protein>
<dbReference type="EMBL" id="MBTA01000025">
    <property type="protein sequence ID" value="RKD15176.1"/>
    <property type="molecule type" value="Genomic_DNA"/>
</dbReference>
<name>A0A419S4Z1_9SPHI</name>
<accession>A0A419S4Z1</accession>
<proteinExistence type="predicted"/>
<organism evidence="2 3">
    <name type="scientific">Pelobium manganitolerans</name>
    <dbReference type="NCBI Taxonomy" id="1842495"/>
    <lineage>
        <taxon>Bacteria</taxon>
        <taxon>Pseudomonadati</taxon>
        <taxon>Bacteroidota</taxon>
        <taxon>Sphingobacteriia</taxon>
        <taxon>Sphingobacteriales</taxon>
        <taxon>Sphingobacteriaceae</taxon>
        <taxon>Pelobium</taxon>
    </lineage>
</organism>
<dbReference type="Proteomes" id="UP000283433">
    <property type="component" value="Unassembled WGS sequence"/>
</dbReference>
<feature type="transmembrane region" description="Helical" evidence="1">
    <location>
        <begin position="12"/>
        <end position="29"/>
    </location>
</feature>
<sequence>MVKQLNGFSRKIGFLSVFLLTISFLVLGSCPLKKAINVYLNGTNQTEHTGGGQGKSLASVICVAGESSFSKKMSLPERPAEANAPLFTAVLITAFWAISAMFKSDSLILFSREREPLPLYSVPLYLRNRTFLI</sequence>
<evidence type="ECO:0000313" key="3">
    <source>
        <dbReference type="Proteomes" id="UP000283433"/>
    </source>
</evidence>
<dbReference type="PROSITE" id="PS51257">
    <property type="entry name" value="PROKAR_LIPOPROTEIN"/>
    <property type="match status" value="1"/>
</dbReference>
<feature type="transmembrane region" description="Helical" evidence="1">
    <location>
        <begin position="82"/>
        <end position="102"/>
    </location>
</feature>
<keyword evidence="1" id="KW-1133">Transmembrane helix</keyword>
<keyword evidence="1" id="KW-0472">Membrane</keyword>
<evidence type="ECO:0000313" key="2">
    <source>
        <dbReference type="EMBL" id="RKD15176.1"/>
    </source>
</evidence>
<dbReference type="AlphaFoldDB" id="A0A419S4Z1"/>
<evidence type="ECO:0000256" key="1">
    <source>
        <dbReference type="SAM" id="Phobius"/>
    </source>
</evidence>
<comment type="caution">
    <text evidence="2">The sequence shown here is derived from an EMBL/GenBank/DDBJ whole genome shotgun (WGS) entry which is preliminary data.</text>
</comment>
<dbReference type="RefSeq" id="WP_120182066.1">
    <property type="nucleotide sequence ID" value="NZ_MBTA01000025.1"/>
</dbReference>
<gene>
    <name evidence="2" type="ORF">BCY91_06555</name>
</gene>
<keyword evidence="1" id="KW-0812">Transmembrane</keyword>
<reference evidence="2 3" key="1">
    <citation type="submission" date="2016-07" db="EMBL/GenBank/DDBJ databases">
        <title>Genome of Pelobium manganitolerans.</title>
        <authorList>
            <person name="Wu S."/>
            <person name="Wang G."/>
        </authorList>
    </citation>
    <scope>NUCLEOTIDE SEQUENCE [LARGE SCALE GENOMIC DNA]</scope>
    <source>
        <strain evidence="2 3">YS-25</strain>
    </source>
</reference>
<keyword evidence="3" id="KW-1185">Reference proteome</keyword>